<keyword evidence="3 7" id="KW-0472">Membrane</keyword>
<sequence>MRVTVGKKMMAGFLMLLALMVVISALSAVQLKSLKNKVDNVNDIWLPGVQTIQHINYLTEHVLSLTAMYALEDEAPAKQQYKQQIAEAEAELQNDFHRYSETIVSDEEQEAFNSLTTHWQQFLSANEKVLALSDFHNAAGAGDLLQLSDASYDKMQENLDFLLDLNNNSADEVAVQSNDTYHSAFLWIAGLSIVSLVAGIAVAFSLVLMISRPLTAVTRAIERVSHGDLTVEPLIVKGNDETAELAVATNTMLVNLNALIESALHSSHSVAAAAQQISASTEEVSSTSDAQAQTAQHITELFRELNIAVQSVASSAEGAAEMSTQSAKIARSGGQIVNASIQGISAVTDQMKKLEDDSKQIGAITEVIDEIADQTNLIALNAAIEAARAGEQGRGFAVVADEVRKLAERSGEATKRITSIIKGMQSNTAASVESVTRAVAQTKRVGETFEQIVEMVGDTADRVGEIAASSEEQAAQTDEVFRAIESIAAASEETAASTEETASTSQTLAKLAQHLSDSVAQFKVKGSVYRE</sequence>
<name>A0A2V2Z0P0_9BACL</name>
<evidence type="ECO:0000256" key="3">
    <source>
        <dbReference type="ARBA" id="ARBA00023136"/>
    </source>
</evidence>
<keyword evidence="4 6" id="KW-0807">Transducer</keyword>
<dbReference type="PANTHER" id="PTHR32089:SF112">
    <property type="entry name" value="LYSOZYME-LIKE PROTEIN-RELATED"/>
    <property type="match status" value="1"/>
</dbReference>
<dbReference type="Pfam" id="PF00672">
    <property type="entry name" value="HAMP"/>
    <property type="match status" value="1"/>
</dbReference>
<organism evidence="10 11">
    <name type="scientific">Paenibacillus cellulosilyticus</name>
    <dbReference type="NCBI Taxonomy" id="375489"/>
    <lineage>
        <taxon>Bacteria</taxon>
        <taxon>Bacillati</taxon>
        <taxon>Bacillota</taxon>
        <taxon>Bacilli</taxon>
        <taxon>Bacillales</taxon>
        <taxon>Paenibacillaceae</taxon>
        <taxon>Paenibacillus</taxon>
    </lineage>
</organism>
<dbReference type="CDD" id="cd11386">
    <property type="entry name" value="MCP_signal"/>
    <property type="match status" value="1"/>
</dbReference>
<evidence type="ECO:0000256" key="2">
    <source>
        <dbReference type="ARBA" id="ARBA00022475"/>
    </source>
</evidence>
<dbReference type="OrthoDB" id="358716at2"/>
<dbReference type="SMART" id="SM00283">
    <property type="entry name" value="MA"/>
    <property type="match status" value="1"/>
</dbReference>
<comment type="similarity">
    <text evidence="5">Belongs to the methyl-accepting chemotaxis (MCP) protein family.</text>
</comment>
<evidence type="ECO:0000313" key="10">
    <source>
        <dbReference type="EMBL" id="PWW07111.1"/>
    </source>
</evidence>
<dbReference type="SMART" id="SM00304">
    <property type="entry name" value="HAMP"/>
    <property type="match status" value="1"/>
</dbReference>
<dbReference type="GO" id="GO:0005886">
    <property type="term" value="C:plasma membrane"/>
    <property type="evidence" value="ECO:0007669"/>
    <property type="project" value="UniProtKB-SubCell"/>
</dbReference>
<dbReference type="AlphaFoldDB" id="A0A2V2Z0P0"/>
<feature type="transmembrane region" description="Helical" evidence="7">
    <location>
        <begin position="184"/>
        <end position="210"/>
    </location>
</feature>
<comment type="subcellular location">
    <subcellularLocation>
        <location evidence="1">Cell membrane</location>
    </subcellularLocation>
</comment>
<keyword evidence="11" id="KW-1185">Reference proteome</keyword>
<dbReference type="GO" id="GO:0004888">
    <property type="term" value="F:transmembrane signaling receptor activity"/>
    <property type="evidence" value="ECO:0007669"/>
    <property type="project" value="InterPro"/>
</dbReference>
<feature type="domain" description="Methyl-accepting transducer" evidence="8">
    <location>
        <begin position="266"/>
        <end position="509"/>
    </location>
</feature>
<dbReference type="Gene3D" id="1.10.287.950">
    <property type="entry name" value="Methyl-accepting chemotaxis protein"/>
    <property type="match status" value="1"/>
</dbReference>
<dbReference type="InterPro" id="IPR003660">
    <property type="entry name" value="HAMP_dom"/>
</dbReference>
<evidence type="ECO:0000313" key="11">
    <source>
        <dbReference type="Proteomes" id="UP000246635"/>
    </source>
</evidence>
<dbReference type="InterPro" id="IPR004090">
    <property type="entry name" value="Chemotax_Me-accpt_rcpt"/>
</dbReference>
<reference evidence="10 11" key="1">
    <citation type="submission" date="2018-05" db="EMBL/GenBank/DDBJ databases">
        <title>Genomic Encyclopedia of Type Strains, Phase III (KMG-III): the genomes of soil and plant-associated and newly described type strains.</title>
        <authorList>
            <person name="Whitman W."/>
        </authorList>
    </citation>
    <scope>NUCLEOTIDE SEQUENCE [LARGE SCALE GENOMIC DNA]</scope>
    <source>
        <strain evidence="10 11">CECT 5696</strain>
    </source>
</reference>
<evidence type="ECO:0000259" key="8">
    <source>
        <dbReference type="PROSITE" id="PS50111"/>
    </source>
</evidence>
<dbReference type="InterPro" id="IPR004089">
    <property type="entry name" value="MCPsignal_dom"/>
</dbReference>
<proteinExistence type="inferred from homology"/>
<dbReference type="PANTHER" id="PTHR32089">
    <property type="entry name" value="METHYL-ACCEPTING CHEMOTAXIS PROTEIN MCPB"/>
    <property type="match status" value="1"/>
</dbReference>
<evidence type="ECO:0000256" key="6">
    <source>
        <dbReference type="PROSITE-ProRule" id="PRU00284"/>
    </source>
</evidence>
<evidence type="ECO:0000256" key="7">
    <source>
        <dbReference type="SAM" id="Phobius"/>
    </source>
</evidence>
<keyword evidence="2" id="KW-1003">Cell membrane</keyword>
<keyword evidence="7" id="KW-1133">Transmembrane helix</keyword>
<evidence type="ECO:0000259" key="9">
    <source>
        <dbReference type="PROSITE" id="PS50885"/>
    </source>
</evidence>
<dbReference type="PRINTS" id="PR00260">
    <property type="entry name" value="CHEMTRNSDUCR"/>
</dbReference>
<dbReference type="GO" id="GO:0007165">
    <property type="term" value="P:signal transduction"/>
    <property type="evidence" value="ECO:0007669"/>
    <property type="project" value="UniProtKB-KW"/>
</dbReference>
<dbReference type="Pfam" id="PF12729">
    <property type="entry name" value="4HB_MCP_1"/>
    <property type="match status" value="1"/>
</dbReference>
<dbReference type="InterPro" id="IPR024478">
    <property type="entry name" value="HlyB_4HB_MCP"/>
</dbReference>
<dbReference type="FunFam" id="1.10.287.950:FF:000001">
    <property type="entry name" value="Methyl-accepting chemotaxis sensory transducer"/>
    <property type="match status" value="1"/>
</dbReference>
<dbReference type="Proteomes" id="UP000246635">
    <property type="component" value="Unassembled WGS sequence"/>
</dbReference>
<accession>A0A2V2Z0P0</accession>
<comment type="caution">
    <text evidence="10">The sequence shown here is derived from an EMBL/GenBank/DDBJ whole genome shotgun (WGS) entry which is preliminary data.</text>
</comment>
<dbReference type="SUPFAM" id="SSF58104">
    <property type="entry name" value="Methyl-accepting chemotaxis protein (MCP) signaling domain"/>
    <property type="match status" value="1"/>
</dbReference>
<dbReference type="EMBL" id="QGTQ01000002">
    <property type="protein sequence ID" value="PWW07111.1"/>
    <property type="molecule type" value="Genomic_DNA"/>
</dbReference>
<dbReference type="PROSITE" id="PS50111">
    <property type="entry name" value="CHEMOTAXIS_TRANSDUC_2"/>
    <property type="match status" value="1"/>
</dbReference>
<keyword evidence="7" id="KW-0812">Transmembrane</keyword>
<evidence type="ECO:0000256" key="4">
    <source>
        <dbReference type="ARBA" id="ARBA00023224"/>
    </source>
</evidence>
<gene>
    <name evidence="10" type="ORF">DFQ01_1023</name>
</gene>
<feature type="domain" description="HAMP" evidence="9">
    <location>
        <begin position="208"/>
        <end position="261"/>
    </location>
</feature>
<evidence type="ECO:0000256" key="5">
    <source>
        <dbReference type="ARBA" id="ARBA00029447"/>
    </source>
</evidence>
<dbReference type="CDD" id="cd06225">
    <property type="entry name" value="HAMP"/>
    <property type="match status" value="1"/>
</dbReference>
<evidence type="ECO:0000256" key="1">
    <source>
        <dbReference type="ARBA" id="ARBA00004236"/>
    </source>
</evidence>
<dbReference type="Pfam" id="PF00015">
    <property type="entry name" value="MCPsignal"/>
    <property type="match status" value="1"/>
</dbReference>
<protein>
    <submittedName>
        <fullName evidence="10">Methyl-accepting chemotaxis protein</fullName>
    </submittedName>
</protein>
<dbReference type="RefSeq" id="WP_110042394.1">
    <property type="nucleotide sequence ID" value="NZ_CP054612.1"/>
</dbReference>
<dbReference type="PROSITE" id="PS50885">
    <property type="entry name" value="HAMP"/>
    <property type="match status" value="1"/>
</dbReference>
<dbReference type="GO" id="GO:0006935">
    <property type="term" value="P:chemotaxis"/>
    <property type="evidence" value="ECO:0007669"/>
    <property type="project" value="InterPro"/>
</dbReference>